<sequence>MNIIVCVKQVPDTTEVKLDPVTGTLIREGVPTIMNPDDKAALELALQLKDNNGATVTVVTMGPPQAEKVLREALGMGADEAYLMTDRAFAGADTWATSKTIAAFLKTLQYDLIICGRQAIDGDTAQVGPQICEHLGIPQVSYCEEVKMEDGAIIAKRQFEDRHHIIKMKTPCALTALSECIEPRYMNVGKIVDAYEKEIKVIGFDALGLERDEIGLKGSPTKVKKSGSKGVIPKGEKMEVEPAEAATIITEYLHKNHII</sequence>
<proteinExistence type="predicted"/>
<evidence type="ECO:0000313" key="2">
    <source>
        <dbReference type="Proteomes" id="UP000188605"/>
    </source>
</evidence>
<accession>A0ACC8XBN8</accession>
<gene>
    <name evidence="1" type="ORF">AN396_07310</name>
</gene>
<evidence type="ECO:0000313" key="1">
    <source>
        <dbReference type="EMBL" id="ONI39853.1"/>
    </source>
</evidence>
<comment type="caution">
    <text evidence="1">The sequence shown here is derived from an EMBL/GenBank/DDBJ whole genome shotgun (WGS) entry which is preliminary data.</text>
</comment>
<protein>
    <submittedName>
        <fullName evidence="1">Electron transfer flavoprotein subunit beta</fullName>
    </submittedName>
</protein>
<reference evidence="1" key="1">
    <citation type="submission" date="2016-08" db="EMBL/GenBank/DDBJ databases">
        <authorList>
            <person name="Ngugi D.K."/>
            <person name="Miyake S."/>
            <person name="Stingl U."/>
        </authorList>
    </citation>
    <scope>NUCLEOTIDE SEQUENCE</scope>
    <source>
        <strain evidence="1">SCG-B11WGA-EpuloA1</strain>
    </source>
</reference>
<dbReference type="Proteomes" id="UP000188605">
    <property type="component" value="Unassembled WGS sequence"/>
</dbReference>
<dbReference type="EMBL" id="LJDB01000060">
    <property type="protein sequence ID" value="ONI39853.1"/>
    <property type="molecule type" value="Genomic_DNA"/>
</dbReference>
<name>A0ACC8XBN8_9FIRM</name>
<organism evidence="1 2">
    <name type="scientific">Candidatus Epulonipiscium fishelsonii</name>
    <dbReference type="NCBI Taxonomy" id="77094"/>
    <lineage>
        <taxon>Bacteria</taxon>
        <taxon>Bacillati</taxon>
        <taxon>Bacillota</taxon>
        <taxon>Clostridia</taxon>
        <taxon>Lachnospirales</taxon>
        <taxon>Lachnospiraceae</taxon>
        <taxon>Candidatus Epulonipiscium</taxon>
    </lineage>
</organism>
<keyword evidence="2" id="KW-1185">Reference proteome</keyword>